<evidence type="ECO:0000313" key="1">
    <source>
        <dbReference type="EMBL" id="SFP40358.1"/>
    </source>
</evidence>
<evidence type="ECO:0000313" key="2">
    <source>
        <dbReference type="Proteomes" id="UP000243745"/>
    </source>
</evidence>
<reference evidence="1 2" key="1">
    <citation type="submission" date="2016-10" db="EMBL/GenBank/DDBJ databases">
        <authorList>
            <person name="Varghese N."/>
            <person name="Submissions S."/>
        </authorList>
    </citation>
    <scope>NUCLEOTIDE SEQUENCE [LARGE SCALE GENOMIC DNA]</scope>
    <source>
        <strain evidence="1 2">DSM 1361</strain>
    </source>
</reference>
<gene>
    <name evidence="1" type="ORF">SAMN02910344_01291</name>
</gene>
<name>A0A662ZIB9_9GAMM</name>
<protein>
    <submittedName>
        <fullName evidence="1">Uncharacterized protein</fullName>
    </submittedName>
</protein>
<dbReference type="AlphaFoldDB" id="A0A662ZIB9"/>
<proteinExistence type="predicted"/>
<keyword evidence="2" id="KW-1185">Reference proteome</keyword>
<sequence>MKASGIFQYFVEGDDEKRLIEVLKTDMRLIIPGKVQILNVVQERLTDLKLRTLQDGTTLVFVFDTDVGDPTILNENIRKAKKSSNIKDVYR</sequence>
<organism evidence="1 2">
    <name type="scientific">Ruminobacter amylophilus</name>
    <dbReference type="NCBI Taxonomy" id="867"/>
    <lineage>
        <taxon>Bacteria</taxon>
        <taxon>Pseudomonadati</taxon>
        <taxon>Pseudomonadota</taxon>
        <taxon>Gammaproteobacteria</taxon>
        <taxon>Aeromonadales</taxon>
        <taxon>Succinivibrionaceae</taxon>
        <taxon>Ruminobacter</taxon>
    </lineage>
</organism>
<dbReference type="Proteomes" id="UP000243745">
    <property type="component" value="Unassembled WGS sequence"/>
</dbReference>
<dbReference type="EMBL" id="FOXF01000021">
    <property type="protein sequence ID" value="SFP40358.1"/>
    <property type="molecule type" value="Genomic_DNA"/>
</dbReference>
<dbReference type="RefSeq" id="WP_093142089.1">
    <property type="nucleotide sequence ID" value="NZ_FOXF01000021.1"/>
</dbReference>
<accession>A0A662ZIB9</accession>
<dbReference type="OrthoDB" id="2066770at2"/>